<proteinExistence type="predicted"/>
<evidence type="ECO:0000313" key="3">
    <source>
        <dbReference type="Proteomes" id="UP000580250"/>
    </source>
</evidence>
<keyword evidence="1" id="KW-0812">Transmembrane</keyword>
<dbReference type="AlphaFoldDB" id="A0A6V7TYU4"/>
<feature type="transmembrane region" description="Helical" evidence="1">
    <location>
        <begin position="38"/>
        <end position="57"/>
    </location>
</feature>
<keyword evidence="1" id="KW-0472">Membrane</keyword>
<sequence length="160" mass="18166">MEYIKSVGINYFNNNSSFSSKKFPKNYPKNTQILSKKMSNIFPLLAIFLYSSLIYGWKVNQSFRGCFTYYDTPGIGACGKQINPQREMLVAISASQWTSANPNADPICKNICVKVDYKGKVLPSPSKTNAQVVIQHTLIYQNQLLPNLLIWERDICVVQL</sequence>
<gene>
    <name evidence="2" type="ORF">MENT_LOCUS5705</name>
</gene>
<reference evidence="2 3" key="1">
    <citation type="submission" date="2020-08" db="EMBL/GenBank/DDBJ databases">
        <authorList>
            <person name="Koutsovoulos G."/>
            <person name="Danchin GJ E."/>
        </authorList>
    </citation>
    <scope>NUCLEOTIDE SEQUENCE [LARGE SCALE GENOMIC DNA]</scope>
</reference>
<comment type="caution">
    <text evidence="2">The sequence shown here is derived from an EMBL/GenBank/DDBJ whole genome shotgun (WGS) entry which is preliminary data.</text>
</comment>
<dbReference type="InterPro" id="IPR036908">
    <property type="entry name" value="RlpA-like_sf"/>
</dbReference>
<dbReference type="EMBL" id="CAJEWN010000021">
    <property type="protein sequence ID" value="CAD2138196.1"/>
    <property type="molecule type" value="Genomic_DNA"/>
</dbReference>
<accession>A0A6V7TYU4</accession>
<protein>
    <submittedName>
        <fullName evidence="2">Uncharacterized protein</fullName>
    </submittedName>
</protein>
<keyword evidence="1" id="KW-1133">Transmembrane helix</keyword>
<dbReference type="OrthoDB" id="5855888at2759"/>
<organism evidence="2 3">
    <name type="scientific">Meloidogyne enterolobii</name>
    <name type="common">Root-knot nematode worm</name>
    <name type="synonym">Meloidogyne mayaguensis</name>
    <dbReference type="NCBI Taxonomy" id="390850"/>
    <lineage>
        <taxon>Eukaryota</taxon>
        <taxon>Metazoa</taxon>
        <taxon>Ecdysozoa</taxon>
        <taxon>Nematoda</taxon>
        <taxon>Chromadorea</taxon>
        <taxon>Rhabditida</taxon>
        <taxon>Tylenchina</taxon>
        <taxon>Tylenchomorpha</taxon>
        <taxon>Tylenchoidea</taxon>
        <taxon>Meloidogynidae</taxon>
        <taxon>Meloidogyninae</taxon>
        <taxon>Meloidogyne</taxon>
    </lineage>
</organism>
<evidence type="ECO:0000313" key="2">
    <source>
        <dbReference type="EMBL" id="CAD2138196.1"/>
    </source>
</evidence>
<name>A0A6V7TYU4_MELEN</name>
<dbReference type="Gene3D" id="2.40.40.10">
    <property type="entry name" value="RlpA-like domain"/>
    <property type="match status" value="1"/>
</dbReference>
<evidence type="ECO:0000256" key="1">
    <source>
        <dbReference type="SAM" id="Phobius"/>
    </source>
</evidence>
<dbReference type="Proteomes" id="UP000580250">
    <property type="component" value="Unassembled WGS sequence"/>
</dbReference>